<dbReference type="AlphaFoldDB" id="A0A9P6JGE7"/>
<keyword evidence="3" id="KW-1185">Reference proteome</keyword>
<comment type="caution">
    <text evidence="2">The sequence shown here is derived from an EMBL/GenBank/DDBJ whole genome shotgun (WGS) entry which is preliminary data.</text>
</comment>
<organism evidence="2 3">
    <name type="scientific">Modicella reniformis</name>
    <dbReference type="NCBI Taxonomy" id="1440133"/>
    <lineage>
        <taxon>Eukaryota</taxon>
        <taxon>Fungi</taxon>
        <taxon>Fungi incertae sedis</taxon>
        <taxon>Mucoromycota</taxon>
        <taxon>Mortierellomycotina</taxon>
        <taxon>Mortierellomycetes</taxon>
        <taxon>Mortierellales</taxon>
        <taxon>Mortierellaceae</taxon>
        <taxon>Modicella</taxon>
    </lineage>
</organism>
<gene>
    <name evidence="2" type="ORF">BGZ65_008480</name>
</gene>
<evidence type="ECO:0000313" key="3">
    <source>
        <dbReference type="Proteomes" id="UP000749646"/>
    </source>
</evidence>
<feature type="compositionally biased region" description="Low complexity" evidence="1">
    <location>
        <begin position="103"/>
        <end position="116"/>
    </location>
</feature>
<protein>
    <submittedName>
        <fullName evidence="2">Uncharacterized protein</fullName>
    </submittedName>
</protein>
<dbReference type="EMBL" id="JAAAHW010004381">
    <property type="protein sequence ID" value="KAF9974981.1"/>
    <property type="molecule type" value="Genomic_DNA"/>
</dbReference>
<reference evidence="2" key="1">
    <citation type="journal article" date="2020" name="Fungal Divers.">
        <title>Resolving the Mortierellaceae phylogeny through synthesis of multi-gene phylogenetics and phylogenomics.</title>
        <authorList>
            <person name="Vandepol N."/>
            <person name="Liber J."/>
            <person name="Desiro A."/>
            <person name="Na H."/>
            <person name="Kennedy M."/>
            <person name="Barry K."/>
            <person name="Grigoriev I.V."/>
            <person name="Miller A.N."/>
            <person name="O'Donnell K."/>
            <person name="Stajich J.E."/>
            <person name="Bonito G."/>
        </authorList>
    </citation>
    <scope>NUCLEOTIDE SEQUENCE</scope>
    <source>
        <strain evidence="2">MES-2147</strain>
    </source>
</reference>
<evidence type="ECO:0000256" key="1">
    <source>
        <dbReference type="SAM" id="MobiDB-lite"/>
    </source>
</evidence>
<evidence type="ECO:0000313" key="2">
    <source>
        <dbReference type="EMBL" id="KAF9974981.1"/>
    </source>
</evidence>
<sequence>MSRSSGEGVPRKPLLKLDMEGGLAQFENLQRQESTIAQTGALLSAGNSSTTAAAHSSIVLAKQGVNPQAVFSRVLFPVSSNNNKTAFTSTFTATATATATAGATAGAGAGVAKSTTISGGDSKPPA</sequence>
<proteinExistence type="predicted"/>
<feature type="region of interest" description="Disordered" evidence="1">
    <location>
        <begin position="103"/>
        <end position="126"/>
    </location>
</feature>
<dbReference type="Proteomes" id="UP000749646">
    <property type="component" value="Unassembled WGS sequence"/>
</dbReference>
<feature type="non-terminal residue" evidence="2">
    <location>
        <position position="126"/>
    </location>
</feature>
<name>A0A9P6JGE7_9FUNG</name>
<accession>A0A9P6JGE7</accession>